<comment type="cofactor">
    <cofactor evidence="1 9">
        <name>pyridoxal 5'-phosphate</name>
        <dbReference type="ChEBI" id="CHEBI:597326"/>
    </cofactor>
</comment>
<dbReference type="NCBIfam" id="NF004624">
    <property type="entry name" value="PRK05964.1"/>
    <property type="match status" value="1"/>
</dbReference>
<evidence type="ECO:0000256" key="9">
    <source>
        <dbReference type="HAMAP-Rule" id="MF_00834"/>
    </source>
</evidence>
<feature type="binding site" evidence="9">
    <location>
        <position position="387"/>
    </location>
    <ligand>
        <name>substrate</name>
    </ligand>
</feature>
<dbReference type="FunFam" id="3.40.640.10:FF:000004">
    <property type="entry name" value="Acetylornithine aminotransferase"/>
    <property type="match status" value="1"/>
</dbReference>
<dbReference type="GO" id="GO:0009102">
    <property type="term" value="P:biotin biosynthetic process"/>
    <property type="evidence" value="ECO:0007669"/>
    <property type="project" value="UniProtKB-UniRule"/>
</dbReference>
<feature type="binding site" evidence="9">
    <location>
        <position position="303"/>
    </location>
    <ligand>
        <name>substrate</name>
    </ligand>
</feature>
<name>A0A399R965_9PROT</name>
<dbReference type="PANTHER" id="PTHR42684">
    <property type="entry name" value="ADENOSYLMETHIONINE-8-AMINO-7-OXONONANOATE AMINOTRANSFERASE"/>
    <property type="match status" value="1"/>
</dbReference>
<feature type="binding site" evidence="9">
    <location>
        <begin position="304"/>
        <end position="305"/>
    </location>
    <ligand>
        <name>pyridoxal 5'-phosphate</name>
        <dbReference type="ChEBI" id="CHEBI:597326"/>
    </ligand>
</feature>
<feature type="binding site" evidence="9">
    <location>
        <position position="54"/>
    </location>
    <ligand>
        <name>substrate</name>
    </ligand>
</feature>
<dbReference type="InterPro" id="IPR005814">
    <property type="entry name" value="Aminotrans_3"/>
</dbReference>
<dbReference type="Gene3D" id="3.40.640.10">
    <property type="entry name" value="Type I PLP-dependent aspartate aminotransferase-like (Major domain)"/>
    <property type="match status" value="1"/>
</dbReference>
<evidence type="ECO:0000256" key="1">
    <source>
        <dbReference type="ARBA" id="ARBA00001933"/>
    </source>
</evidence>
<dbReference type="GO" id="GO:0004015">
    <property type="term" value="F:adenosylmethionine-8-amino-7-oxononanoate transaminase activity"/>
    <property type="evidence" value="ECO:0007669"/>
    <property type="project" value="UniProtKB-UniRule"/>
</dbReference>
<comment type="function">
    <text evidence="9">Catalyzes the transfer of the alpha-amino group from S-adenosyl-L-methionine (SAM) to 7-keto-8-aminopelargonic acid (KAPA) to form 7,8-diaminopelargonic acid (DAPA). It is the only aminotransferase known to utilize SAM as an amino donor.</text>
</comment>
<dbReference type="InterPro" id="IPR049704">
    <property type="entry name" value="Aminotrans_3_PPA_site"/>
</dbReference>
<comment type="subunit">
    <text evidence="9">Homodimer.</text>
</comment>
<keyword evidence="3 9" id="KW-0032">Aminotransferase</keyword>
<organism evidence="10 11">
    <name type="scientific">Henriciella mobilis</name>
    <dbReference type="NCBI Taxonomy" id="2305467"/>
    <lineage>
        <taxon>Bacteria</taxon>
        <taxon>Pseudomonadati</taxon>
        <taxon>Pseudomonadota</taxon>
        <taxon>Alphaproteobacteria</taxon>
        <taxon>Hyphomonadales</taxon>
        <taxon>Hyphomonadaceae</taxon>
        <taxon>Henriciella</taxon>
    </lineage>
</organism>
<proteinExistence type="inferred from homology"/>
<feature type="binding site" evidence="9">
    <location>
        <position position="240"/>
    </location>
    <ligand>
        <name>pyridoxal 5'-phosphate</name>
        <dbReference type="ChEBI" id="CHEBI:597326"/>
    </ligand>
</feature>
<keyword evidence="7 9" id="KW-0663">Pyridoxal phosphate</keyword>
<dbReference type="InterPro" id="IPR015422">
    <property type="entry name" value="PyrdxlP-dep_Trfase_small"/>
</dbReference>
<evidence type="ECO:0000256" key="2">
    <source>
        <dbReference type="ARBA" id="ARBA00005063"/>
    </source>
</evidence>
<evidence type="ECO:0000256" key="3">
    <source>
        <dbReference type="ARBA" id="ARBA00022576"/>
    </source>
</evidence>
<feature type="modified residue" description="N6-(pyridoxal phosphate)lysine" evidence="9">
    <location>
        <position position="269"/>
    </location>
</feature>
<dbReference type="PANTHER" id="PTHR42684:SF17">
    <property type="entry name" value="ADENOSYLMETHIONINE-8-AMINO-7-OXONONANOATE AMINOTRANSFERASE"/>
    <property type="match status" value="1"/>
</dbReference>
<evidence type="ECO:0000256" key="6">
    <source>
        <dbReference type="ARBA" id="ARBA00022756"/>
    </source>
</evidence>
<dbReference type="InterPro" id="IPR015421">
    <property type="entry name" value="PyrdxlP-dep_Trfase_major"/>
</dbReference>
<dbReference type="EMBL" id="QWFX01000016">
    <property type="protein sequence ID" value="RIJ27001.1"/>
    <property type="molecule type" value="Genomic_DNA"/>
</dbReference>
<accession>A0A399R965</accession>
<dbReference type="SUPFAM" id="SSF53383">
    <property type="entry name" value="PLP-dependent transferases"/>
    <property type="match status" value="1"/>
</dbReference>
<dbReference type="PROSITE" id="PS00600">
    <property type="entry name" value="AA_TRANSFER_CLASS_3"/>
    <property type="match status" value="1"/>
</dbReference>
<reference evidence="10 11" key="1">
    <citation type="submission" date="2018-08" db="EMBL/GenBank/DDBJ databases">
        <title>Henriciella mobilis sp. nov., isolated from seawater.</title>
        <authorList>
            <person name="Cheng H."/>
            <person name="Wu Y.-H."/>
            <person name="Xu X.-W."/>
            <person name="Guo L.-L."/>
        </authorList>
    </citation>
    <scope>NUCLEOTIDE SEQUENCE [LARGE SCALE GENOMIC DNA]</scope>
    <source>
        <strain evidence="10 11">JN25</strain>
    </source>
</reference>
<sequence>MPNRNDWFRKGLDHIWLPYAQMKTLPDPAPIRSTEGSLLLMEDGRTLIDGVGSWWTSVHGYNHPALLKAAHDQLDAMPHVMLGGLAHEQAYRLAARLAQVTPGTLSRVFFTESGSVAVEVAMKIAVQYAMNRTGARRTRFVSFKGGYHGDTFATMSVCDPEEGMHSLFAGVVPEQYVVDLPDSDDRAAALDRLLAQHDDIAAVIVEPLIQGAGGMRMHSPAVLQTLRAACDRHGVLLIFDEIFTGFGRTGELFAADRAGVTPDILCLGKALTGGVTPLAATIASDEVYAAFHTDSAEHALMHGPTFTGHAIACAVANAGLDLFEREPRLAQVRAVEKQLLDELDPLASLPQVADVRVCGAVAAVEFREDFDVEAARRWFIEQGTFIRPLGRVVYLTPSYVIESRQLSRLTGAIADFAGTLAG</sequence>
<comment type="catalytic activity">
    <reaction evidence="8 9">
        <text>(8S)-8-amino-7-oxononanoate + S-adenosyl-L-methionine = S-adenosyl-4-methylsulfanyl-2-oxobutanoate + (7R,8S)-7,8-diammoniononanoate</text>
        <dbReference type="Rhea" id="RHEA:16861"/>
        <dbReference type="ChEBI" id="CHEBI:16490"/>
        <dbReference type="ChEBI" id="CHEBI:59789"/>
        <dbReference type="ChEBI" id="CHEBI:149468"/>
        <dbReference type="ChEBI" id="CHEBI:149469"/>
        <dbReference type="EC" id="2.6.1.62"/>
    </reaction>
</comment>
<comment type="subcellular location">
    <subcellularLocation>
        <location evidence="9">Cytoplasm</location>
    </subcellularLocation>
</comment>
<gene>
    <name evidence="9" type="primary">bioA</name>
    <name evidence="10" type="ORF">D1223_18195</name>
</gene>
<feature type="binding site" evidence="9">
    <location>
        <position position="147"/>
    </location>
    <ligand>
        <name>substrate</name>
    </ligand>
</feature>
<evidence type="ECO:0000256" key="5">
    <source>
        <dbReference type="ARBA" id="ARBA00022691"/>
    </source>
</evidence>
<dbReference type="AlphaFoldDB" id="A0A399R965"/>
<dbReference type="GO" id="GO:0030170">
    <property type="term" value="F:pyridoxal phosphate binding"/>
    <property type="evidence" value="ECO:0007669"/>
    <property type="project" value="UniProtKB-UniRule"/>
</dbReference>
<evidence type="ECO:0000256" key="8">
    <source>
        <dbReference type="ARBA" id="ARBA00048449"/>
    </source>
</evidence>
<evidence type="ECO:0000256" key="7">
    <source>
        <dbReference type="ARBA" id="ARBA00022898"/>
    </source>
</evidence>
<comment type="similarity">
    <text evidence="9">Belongs to the class-III pyridoxal-phosphate-dependent aminotransferase family. BioA subfamily.</text>
</comment>
<feature type="binding site" evidence="9">
    <location>
        <position position="269"/>
    </location>
    <ligand>
        <name>substrate</name>
    </ligand>
</feature>
<dbReference type="CDD" id="cd00610">
    <property type="entry name" value="OAT_like"/>
    <property type="match status" value="1"/>
</dbReference>
<feature type="binding site" evidence="9">
    <location>
        <begin position="114"/>
        <end position="115"/>
    </location>
    <ligand>
        <name>pyridoxal 5'-phosphate</name>
        <dbReference type="ChEBI" id="CHEBI:597326"/>
    </ligand>
</feature>
<dbReference type="GO" id="GO:0005737">
    <property type="term" value="C:cytoplasm"/>
    <property type="evidence" value="ECO:0007669"/>
    <property type="project" value="UniProtKB-SubCell"/>
</dbReference>
<dbReference type="NCBIfam" id="TIGR00508">
    <property type="entry name" value="bioA"/>
    <property type="match status" value="1"/>
</dbReference>
<dbReference type="Pfam" id="PF00202">
    <property type="entry name" value="Aminotran_3"/>
    <property type="match status" value="1"/>
</dbReference>
<keyword evidence="9" id="KW-0963">Cytoplasm</keyword>
<keyword evidence="4 9" id="KW-0808">Transferase</keyword>
<evidence type="ECO:0000256" key="4">
    <source>
        <dbReference type="ARBA" id="ARBA00022679"/>
    </source>
</evidence>
<feature type="site" description="Participates in the substrate recognition with KAPA and in a stacking interaction with the adenine ring of SAM" evidence="9">
    <location>
        <position position="19"/>
    </location>
</feature>
<dbReference type="HAMAP" id="MF_00834">
    <property type="entry name" value="BioA"/>
    <property type="match status" value="1"/>
</dbReference>
<dbReference type="PIRSF" id="PIRSF000521">
    <property type="entry name" value="Transaminase_4ab_Lys_Orn"/>
    <property type="match status" value="1"/>
</dbReference>
<dbReference type="InterPro" id="IPR015424">
    <property type="entry name" value="PyrdxlP-dep_Trfase"/>
</dbReference>
<evidence type="ECO:0000313" key="11">
    <source>
        <dbReference type="Proteomes" id="UP000266385"/>
    </source>
</evidence>
<keyword evidence="5 9" id="KW-0949">S-adenosyl-L-methionine</keyword>
<keyword evidence="11" id="KW-1185">Reference proteome</keyword>
<dbReference type="OrthoDB" id="9801834at2"/>
<keyword evidence="6 9" id="KW-0093">Biotin biosynthesis</keyword>
<comment type="caution">
    <text evidence="10">The sequence shown here is derived from an EMBL/GenBank/DDBJ whole genome shotgun (WGS) entry which is preliminary data.</text>
</comment>
<dbReference type="InterPro" id="IPR005815">
    <property type="entry name" value="BioA"/>
</dbReference>
<dbReference type="Gene3D" id="3.90.1150.10">
    <property type="entry name" value="Aspartate Aminotransferase, domain 1"/>
    <property type="match status" value="1"/>
</dbReference>
<dbReference type="Proteomes" id="UP000266385">
    <property type="component" value="Unassembled WGS sequence"/>
</dbReference>
<dbReference type="UniPathway" id="UPA00078">
    <property type="reaction ID" value="UER00160"/>
</dbReference>
<dbReference type="EC" id="2.6.1.62" evidence="9"/>
<evidence type="ECO:0000313" key="10">
    <source>
        <dbReference type="EMBL" id="RIJ27001.1"/>
    </source>
</evidence>
<dbReference type="RefSeq" id="WP_119377885.1">
    <property type="nucleotide sequence ID" value="NZ_QWFX01000016.1"/>
</dbReference>
<comment type="pathway">
    <text evidence="2 9">Cofactor biosynthesis; biotin biosynthesis; 7,8-diaminononanoate from 8-amino-7-oxononanoate (SAM route): step 1/1.</text>
</comment>
<protein>
    <recommendedName>
        <fullName evidence="9">Adenosylmethionine-8-amino-7-oxononanoate aminotransferase</fullName>
        <ecNumber evidence="9">2.6.1.62</ecNumber>
    </recommendedName>
    <alternativeName>
        <fullName evidence="9">7,8-diamino-pelargonic acid aminotransferase</fullName>
        <shortName evidence="9">DAPA AT</shortName>
        <shortName evidence="9">DAPA aminotransferase</shortName>
    </alternativeName>
    <alternativeName>
        <fullName evidence="9">7,8-diaminononanoate synthase</fullName>
        <shortName evidence="9">DANS</shortName>
    </alternativeName>
    <alternativeName>
        <fullName evidence="9">Diaminopelargonic acid synthase</fullName>
    </alternativeName>
</protein>